<dbReference type="InterPro" id="IPR011050">
    <property type="entry name" value="Pectin_lyase_fold/virulence"/>
</dbReference>
<dbReference type="InterPro" id="IPR012334">
    <property type="entry name" value="Pectin_lyas_fold"/>
</dbReference>
<evidence type="ECO:0000256" key="2">
    <source>
        <dbReference type="ARBA" id="ARBA00022525"/>
    </source>
</evidence>
<dbReference type="OrthoDB" id="218680at2"/>
<evidence type="ECO:0000259" key="4">
    <source>
        <dbReference type="SMART" id="SM00912"/>
    </source>
</evidence>
<organism evidence="5 6">
    <name type="scientific">Noviherbaspirillum humi</name>
    <dbReference type="NCBI Taxonomy" id="1688639"/>
    <lineage>
        <taxon>Bacteria</taxon>
        <taxon>Pseudomonadati</taxon>
        <taxon>Pseudomonadota</taxon>
        <taxon>Betaproteobacteria</taxon>
        <taxon>Burkholderiales</taxon>
        <taxon>Oxalobacteraceae</taxon>
        <taxon>Noviherbaspirillum</taxon>
    </lineage>
</organism>
<keyword evidence="6" id="KW-1185">Reference proteome</keyword>
<evidence type="ECO:0000256" key="1">
    <source>
        <dbReference type="ARBA" id="ARBA00004613"/>
    </source>
</evidence>
<reference evidence="5 6" key="1">
    <citation type="submission" date="2017-06" db="EMBL/GenBank/DDBJ databases">
        <authorList>
            <person name="Kim H.J."/>
            <person name="Triplett B.A."/>
        </authorList>
    </citation>
    <scope>NUCLEOTIDE SEQUENCE [LARGE SCALE GENOMIC DNA]</scope>
    <source>
        <strain evidence="5 6">U15</strain>
    </source>
</reference>
<protein>
    <submittedName>
        <fullName evidence="5">Filamentous hemagglutinin family N-terminal domain-containing protein</fullName>
    </submittedName>
</protein>
<keyword evidence="2" id="KW-0964">Secreted</keyword>
<evidence type="ECO:0000313" key="6">
    <source>
        <dbReference type="Proteomes" id="UP000198284"/>
    </source>
</evidence>
<dbReference type="SUPFAM" id="SSF51126">
    <property type="entry name" value="Pectin lyase-like"/>
    <property type="match status" value="1"/>
</dbReference>
<dbReference type="Pfam" id="PF05860">
    <property type="entry name" value="TPS"/>
    <property type="match status" value="1"/>
</dbReference>
<evidence type="ECO:0000256" key="3">
    <source>
        <dbReference type="ARBA" id="ARBA00022729"/>
    </source>
</evidence>
<dbReference type="Gene3D" id="2.160.20.10">
    <property type="entry name" value="Single-stranded right-handed beta-helix, Pectin lyase-like"/>
    <property type="match status" value="1"/>
</dbReference>
<comment type="subcellular location">
    <subcellularLocation>
        <location evidence="1">Secreted</location>
    </subcellularLocation>
</comment>
<evidence type="ECO:0000313" key="5">
    <source>
        <dbReference type="EMBL" id="SNT32292.1"/>
    </source>
</evidence>
<dbReference type="InterPro" id="IPR008638">
    <property type="entry name" value="FhaB/CdiA-like_TPS"/>
</dbReference>
<name>A0A239LQW4_9BURK</name>
<dbReference type="Proteomes" id="UP000198284">
    <property type="component" value="Unassembled WGS sequence"/>
</dbReference>
<dbReference type="GO" id="GO:0005576">
    <property type="term" value="C:extracellular region"/>
    <property type="evidence" value="ECO:0007669"/>
    <property type="project" value="UniProtKB-SubCell"/>
</dbReference>
<keyword evidence="3" id="KW-0732">Signal</keyword>
<sequence>MENPQHSNDLHSPTQQPALRAAAGAIGHGRSKAGHADSGHGSPWRLALVNACAALLASMGAMHSAMAEVAPKTLPSGGRVVSGAVSVAQSGASMTVNQSTLKAIIEWKRFDIGRDAAVRFNQPDSSAIALNRVTGTAPSEIYGRLQANGQVFLVNPQGILFGPTAQVNVGSLAASTMSIADPDFKAGRYLFARKTGAAQVVNQGTIMAGEGGYVSLLAPSVRNEGVITARLGSVAMAAGDKVALNLSGNGLVDIKVDGATVKSLVENRHMIIAEGGTVYMDARAAGKLAGAVVSNSGTVQAASLHIRDGVVRLAPEVKAAQPQGRELAFSGSAMSLSGGNVAPAPAPAPAPIPAPAPKAIALQATPSGMLLLPITVPVAGKTYDNSGAAMSGGVLVGGSLVASGSITTGGTAIKSGNLTVGGNLSTSGSGYATTGGSLTLNGGPITVSSGYPAGGSVTLGGSLTNTGVTLVGTSSLTTGGSLTLFNGAPTMTGADLSASSGSLVARSGGIVAPTGSLTTNGALITRN</sequence>
<proteinExistence type="predicted"/>
<dbReference type="NCBIfam" id="TIGR01901">
    <property type="entry name" value="adhes_NPXG"/>
    <property type="match status" value="1"/>
</dbReference>
<dbReference type="PANTHER" id="PTHR12338:SF8">
    <property type="entry name" value="HEME_HEMOPEXIN-BINDING PROTEIN"/>
    <property type="match status" value="1"/>
</dbReference>
<dbReference type="PANTHER" id="PTHR12338">
    <property type="entry name" value="AUTOTRANSPORTER"/>
    <property type="match status" value="1"/>
</dbReference>
<accession>A0A239LQW4</accession>
<feature type="domain" description="Filamentous haemagglutinin FhaB/tRNA nuclease CdiA-like TPS" evidence="4">
    <location>
        <begin position="71"/>
        <end position="183"/>
    </location>
</feature>
<gene>
    <name evidence="5" type="ORF">SAMN06265795_12512</name>
</gene>
<dbReference type="AlphaFoldDB" id="A0A239LQW4"/>
<dbReference type="InterPro" id="IPR050909">
    <property type="entry name" value="Bact_Autotransporter_VF"/>
</dbReference>
<dbReference type="EMBL" id="FZOT01000025">
    <property type="protein sequence ID" value="SNT32292.1"/>
    <property type="molecule type" value="Genomic_DNA"/>
</dbReference>
<dbReference type="SMART" id="SM00912">
    <property type="entry name" value="Haemagg_act"/>
    <property type="match status" value="1"/>
</dbReference>